<dbReference type="Pfam" id="PF13164">
    <property type="entry name" value="Diedel"/>
    <property type="match status" value="1"/>
</dbReference>
<evidence type="ECO:0008006" key="5">
    <source>
        <dbReference type="Google" id="ProtNLM"/>
    </source>
</evidence>
<evidence type="ECO:0000256" key="2">
    <source>
        <dbReference type="SAM" id="SignalP"/>
    </source>
</evidence>
<sequence>MTKSVMATTVTMVIVIITIMAMIEFDMATAECCYSVFKCSEPKDHPAKRCADCEEANIYCGYGSCNIFGCNCDGGCRKGNPALWCWNTAFCENQNKTSDFIEEPASLTMSLDNSDSRAQTDLMYRMFIDNDQNDDKMLNSKEFEQLIQTTLTDDQISSMNIIAEFKKLDKDGNNLITMTEIDADLDF</sequence>
<organism evidence="3 4">
    <name type="scientific">Dermatophagoides farinae</name>
    <name type="common">American house dust mite</name>
    <dbReference type="NCBI Taxonomy" id="6954"/>
    <lineage>
        <taxon>Eukaryota</taxon>
        <taxon>Metazoa</taxon>
        <taxon>Ecdysozoa</taxon>
        <taxon>Arthropoda</taxon>
        <taxon>Chelicerata</taxon>
        <taxon>Arachnida</taxon>
        <taxon>Acari</taxon>
        <taxon>Acariformes</taxon>
        <taxon>Sarcoptiformes</taxon>
        <taxon>Astigmata</taxon>
        <taxon>Psoroptidia</taxon>
        <taxon>Analgoidea</taxon>
        <taxon>Pyroglyphidae</taxon>
        <taxon>Dermatophagoidinae</taxon>
        <taxon>Dermatophagoides</taxon>
    </lineage>
</organism>
<feature type="signal peptide" evidence="2">
    <location>
        <begin position="1"/>
        <end position="30"/>
    </location>
</feature>
<keyword evidence="1" id="KW-0106">Calcium</keyword>
<dbReference type="PROSITE" id="PS00018">
    <property type="entry name" value="EF_HAND_1"/>
    <property type="match status" value="2"/>
</dbReference>
<dbReference type="EMBL" id="ASGP02000002">
    <property type="protein sequence ID" value="KAH9520766.1"/>
    <property type="molecule type" value="Genomic_DNA"/>
</dbReference>
<dbReference type="Gene3D" id="1.10.238.10">
    <property type="entry name" value="EF-hand"/>
    <property type="match status" value="1"/>
</dbReference>
<name>A0A922L566_DERFA</name>
<feature type="chain" id="PRO_5037456693" description="EF-hand domain-containing protein" evidence="2">
    <location>
        <begin position="31"/>
        <end position="187"/>
    </location>
</feature>
<evidence type="ECO:0000313" key="4">
    <source>
        <dbReference type="Proteomes" id="UP000790347"/>
    </source>
</evidence>
<keyword evidence="2" id="KW-0732">Signal</keyword>
<dbReference type="Gene3D" id="3.30.70.2800">
    <property type="match status" value="1"/>
</dbReference>
<dbReference type="InterPro" id="IPR018247">
    <property type="entry name" value="EF_Hand_1_Ca_BS"/>
</dbReference>
<gene>
    <name evidence="3" type="ORF">DERF_004456</name>
</gene>
<dbReference type="InterPro" id="IPR025061">
    <property type="entry name" value="Diedel"/>
</dbReference>
<accession>A0A922L566</accession>
<reference evidence="3" key="1">
    <citation type="submission" date="2013-05" db="EMBL/GenBank/DDBJ databases">
        <authorList>
            <person name="Yim A.K.Y."/>
            <person name="Chan T.F."/>
            <person name="Ji K.M."/>
            <person name="Liu X.Y."/>
            <person name="Zhou J.W."/>
            <person name="Li R.Q."/>
            <person name="Yang K.Y."/>
            <person name="Li J."/>
            <person name="Li M."/>
            <person name="Law P.T.W."/>
            <person name="Wu Y.L."/>
            <person name="Cai Z.L."/>
            <person name="Qin H."/>
            <person name="Bao Y."/>
            <person name="Leung R.K.K."/>
            <person name="Ng P.K.S."/>
            <person name="Zou J."/>
            <person name="Zhong X.J."/>
            <person name="Ran P.X."/>
            <person name="Zhong N.S."/>
            <person name="Liu Z.G."/>
            <person name="Tsui S.K.W."/>
        </authorList>
    </citation>
    <scope>NUCLEOTIDE SEQUENCE</scope>
    <source>
        <strain evidence="3">Derf</strain>
        <tissue evidence="3">Whole organism</tissue>
    </source>
</reference>
<comment type="caution">
    <text evidence="3">The sequence shown here is derived from an EMBL/GenBank/DDBJ whole genome shotgun (WGS) entry which is preliminary data.</text>
</comment>
<keyword evidence="4" id="KW-1185">Reference proteome</keyword>
<dbReference type="Proteomes" id="UP000790347">
    <property type="component" value="Unassembled WGS sequence"/>
</dbReference>
<dbReference type="InterPro" id="IPR011992">
    <property type="entry name" value="EF-hand-dom_pair"/>
</dbReference>
<evidence type="ECO:0000256" key="1">
    <source>
        <dbReference type="ARBA" id="ARBA00022837"/>
    </source>
</evidence>
<reference evidence="3" key="2">
    <citation type="journal article" date="2022" name="Res Sq">
        <title>Comparative Genomics Reveals Insights into the Divergent Evolution of Astigmatic Mites and Household Pest Adaptations.</title>
        <authorList>
            <person name="Xiong Q."/>
            <person name="Wan A.T.-Y."/>
            <person name="Liu X.-Y."/>
            <person name="Fung C.S.-H."/>
            <person name="Xiao X."/>
            <person name="Malainual N."/>
            <person name="Hou J."/>
            <person name="Wang L."/>
            <person name="Wang M."/>
            <person name="Yang K."/>
            <person name="Cui Y."/>
            <person name="Leung E."/>
            <person name="Nong W."/>
            <person name="Shin S.-K."/>
            <person name="Au S."/>
            <person name="Jeong K.Y."/>
            <person name="Chew F.T."/>
            <person name="Hui J."/>
            <person name="Leung T.F."/>
            <person name="Tungtrongchitr A."/>
            <person name="Zhong N."/>
            <person name="Liu Z."/>
            <person name="Tsui S."/>
        </authorList>
    </citation>
    <scope>NUCLEOTIDE SEQUENCE</scope>
    <source>
        <strain evidence="3">Derf</strain>
        <tissue evidence="3">Whole organism</tissue>
    </source>
</reference>
<proteinExistence type="predicted"/>
<evidence type="ECO:0000313" key="3">
    <source>
        <dbReference type="EMBL" id="KAH9520766.1"/>
    </source>
</evidence>
<dbReference type="AlphaFoldDB" id="A0A922L566"/>
<protein>
    <recommendedName>
        <fullName evidence="5">EF-hand domain-containing protein</fullName>
    </recommendedName>
</protein>
<dbReference type="SUPFAM" id="SSF47473">
    <property type="entry name" value="EF-hand"/>
    <property type="match status" value="1"/>
</dbReference>